<evidence type="ECO:0000313" key="2">
    <source>
        <dbReference type="Proteomes" id="UP001267638"/>
    </source>
</evidence>
<reference evidence="1 2" key="1">
    <citation type="submission" date="2023-07" db="EMBL/GenBank/DDBJ databases">
        <title>Sorghum-associated microbial communities from plants grown in Nebraska, USA.</title>
        <authorList>
            <person name="Schachtman D."/>
        </authorList>
    </citation>
    <scope>NUCLEOTIDE SEQUENCE [LARGE SCALE GENOMIC DNA]</scope>
    <source>
        <strain evidence="1 2">4256</strain>
    </source>
</reference>
<organism evidence="1 2">
    <name type="scientific">Sphingobium xenophagum</name>
    <dbReference type="NCBI Taxonomy" id="121428"/>
    <lineage>
        <taxon>Bacteria</taxon>
        <taxon>Pseudomonadati</taxon>
        <taxon>Pseudomonadota</taxon>
        <taxon>Alphaproteobacteria</taxon>
        <taxon>Sphingomonadales</taxon>
        <taxon>Sphingomonadaceae</taxon>
        <taxon>Sphingobium</taxon>
    </lineage>
</organism>
<name>A0ABU1X4W6_SPHXE</name>
<sequence length="95" mass="10585">MINVAGYAFPENRASIVCTHVWRGSPVLLFAHDSDGDIQFYCGEESHSMSDALVLGLAEIRDHLRSMEDIPIVRPGYYAERATVGGAWNLQKMDD</sequence>
<comment type="caution">
    <text evidence="1">The sequence shown here is derived from an EMBL/GenBank/DDBJ whole genome shotgun (WGS) entry which is preliminary data.</text>
</comment>
<keyword evidence="2" id="KW-1185">Reference proteome</keyword>
<gene>
    <name evidence="1" type="ORF">J2W40_003464</name>
</gene>
<dbReference type="EMBL" id="JAVDWV010000018">
    <property type="protein sequence ID" value="MDR7156619.1"/>
    <property type="molecule type" value="Genomic_DNA"/>
</dbReference>
<protein>
    <submittedName>
        <fullName evidence="1">Uncharacterized protein</fullName>
    </submittedName>
</protein>
<accession>A0ABU1X4W6</accession>
<proteinExistence type="predicted"/>
<evidence type="ECO:0000313" key="1">
    <source>
        <dbReference type="EMBL" id="MDR7156619.1"/>
    </source>
</evidence>
<dbReference type="Proteomes" id="UP001267638">
    <property type="component" value="Unassembled WGS sequence"/>
</dbReference>